<evidence type="ECO:0000313" key="6">
    <source>
        <dbReference type="Proteomes" id="UP000094385"/>
    </source>
</evidence>
<gene>
    <name evidence="5" type="ORF">LIPSTDRAFT_1616</name>
</gene>
<protein>
    <recommendedName>
        <fullName evidence="2">pH-response regulator protein palC</fullName>
    </recommendedName>
</protein>
<dbReference type="InterPro" id="IPR004328">
    <property type="entry name" value="BRO1_dom"/>
</dbReference>
<dbReference type="Proteomes" id="UP000094385">
    <property type="component" value="Unassembled WGS sequence"/>
</dbReference>
<dbReference type="GO" id="GO:0071467">
    <property type="term" value="P:cellular response to pH"/>
    <property type="evidence" value="ECO:0007669"/>
    <property type="project" value="InterPro"/>
</dbReference>
<feature type="domain" description="BRO1" evidence="4">
    <location>
        <begin position="3"/>
        <end position="424"/>
    </location>
</feature>
<evidence type="ECO:0000256" key="1">
    <source>
        <dbReference type="ARBA" id="ARBA00010997"/>
    </source>
</evidence>
<organism evidence="5 6">
    <name type="scientific">Lipomyces starkeyi NRRL Y-11557</name>
    <dbReference type="NCBI Taxonomy" id="675824"/>
    <lineage>
        <taxon>Eukaryota</taxon>
        <taxon>Fungi</taxon>
        <taxon>Dikarya</taxon>
        <taxon>Ascomycota</taxon>
        <taxon>Saccharomycotina</taxon>
        <taxon>Lipomycetes</taxon>
        <taxon>Lipomycetales</taxon>
        <taxon>Lipomycetaceae</taxon>
        <taxon>Lipomyces</taxon>
    </lineage>
</organism>
<dbReference type="OrthoDB" id="10266451at2759"/>
<dbReference type="EMBL" id="KV454291">
    <property type="protein sequence ID" value="ODQ74861.1"/>
    <property type="molecule type" value="Genomic_DNA"/>
</dbReference>
<name>A0A1E3QB15_LIPST</name>
<accession>A0A1E3QB15</accession>
<sequence length="424" mass="47100">MSVIFPFQLPTTGVFSFCNCISSTERYQLLADTDVQRARLRDVLKRAKRSNIQDMLEVVKVGYFWAILETIEDYIPYMFTIKEGLEAGDLLLDAEIVTSWRLPLTASHLHLVENQRVQFPTIYFEISMTLLTYALSLLSLGEETYQVGQSEEKWKQATAHLLSAQAVLTYLSTHPLQLGSAPPLDLQPSTLTPIIKLISGSLHLLVVYKSLPSTTSTSKPPPASLLSRVSIYGLEQFSAALSLLSAPFQNDALQNWLQDAKSYAAAVAQMYMAVERESKGDVGSAIAFCVAARAEVKSGTAAEIIKHSSKFLHKKPSLSGSSSSSLSGGGGKQKDGMQVNIRALRSELEDLEKSYRTQNDRVTFQKIPDVKEIKRNWPSGREVVAPRSEWVPPKSLVDWDSAEDVVEESRHRVKIGYSGQGQYY</sequence>
<dbReference type="PANTHER" id="PTHR40463:SF1">
    <property type="entry name" value="PH-RESPONSE REGULATOR PROTEIN PALC"/>
    <property type="match status" value="1"/>
</dbReference>
<keyword evidence="6" id="KW-1185">Reference proteome</keyword>
<dbReference type="PANTHER" id="PTHR40463">
    <property type="entry name" value="PH-RESPONSE REGULATOR PROTEIN PALC"/>
    <property type="match status" value="1"/>
</dbReference>
<dbReference type="GO" id="GO:0005886">
    <property type="term" value="C:plasma membrane"/>
    <property type="evidence" value="ECO:0007669"/>
    <property type="project" value="TreeGrafter"/>
</dbReference>
<reference evidence="5 6" key="1">
    <citation type="journal article" date="2016" name="Proc. Natl. Acad. Sci. U.S.A.">
        <title>Comparative genomics of biotechnologically important yeasts.</title>
        <authorList>
            <person name="Riley R."/>
            <person name="Haridas S."/>
            <person name="Wolfe K.H."/>
            <person name="Lopes M.R."/>
            <person name="Hittinger C.T."/>
            <person name="Goeker M."/>
            <person name="Salamov A.A."/>
            <person name="Wisecaver J.H."/>
            <person name="Long T.M."/>
            <person name="Calvey C.H."/>
            <person name="Aerts A.L."/>
            <person name="Barry K.W."/>
            <person name="Choi C."/>
            <person name="Clum A."/>
            <person name="Coughlan A.Y."/>
            <person name="Deshpande S."/>
            <person name="Douglass A.P."/>
            <person name="Hanson S.J."/>
            <person name="Klenk H.-P."/>
            <person name="LaButti K.M."/>
            <person name="Lapidus A."/>
            <person name="Lindquist E.A."/>
            <person name="Lipzen A.M."/>
            <person name="Meier-Kolthoff J.P."/>
            <person name="Ohm R.A."/>
            <person name="Otillar R.P."/>
            <person name="Pangilinan J.L."/>
            <person name="Peng Y."/>
            <person name="Rokas A."/>
            <person name="Rosa C.A."/>
            <person name="Scheuner C."/>
            <person name="Sibirny A.A."/>
            <person name="Slot J.C."/>
            <person name="Stielow J.B."/>
            <person name="Sun H."/>
            <person name="Kurtzman C.P."/>
            <person name="Blackwell M."/>
            <person name="Grigoriev I.V."/>
            <person name="Jeffries T.W."/>
        </authorList>
    </citation>
    <scope>NUCLEOTIDE SEQUENCE [LARGE SCALE GENOMIC DNA]</scope>
    <source>
        <strain evidence="5 6">NRRL Y-11557</strain>
    </source>
</reference>
<comment type="similarity">
    <text evidence="1">Belongs to the palC family.</text>
</comment>
<dbReference type="InterPro" id="IPR038499">
    <property type="entry name" value="BRO1_sf"/>
</dbReference>
<dbReference type="STRING" id="675824.A0A1E3QB15"/>
<dbReference type="SMART" id="SM01041">
    <property type="entry name" value="BRO1"/>
    <property type="match status" value="1"/>
</dbReference>
<feature type="region of interest" description="Disordered" evidence="3">
    <location>
        <begin position="313"/>
        <end position="337"/>
    </location>
</feature>
<dbReference type="Pfam" id="PF03097">
    <property type="entry name" value="BRO1"/>
    <property type="match status" value="1"/>
</dbReference>
<evidence type="ECO:0000256" key="3">
    <source>
        <dbReference type="SAM" id="MobiDB-lite"/>
    </source>
</evidence>
<dbReference type="InterPro" id="IPR037505">
    <property type="entry name" value="pH-resp_palC"/>
</dbReference>
<dbReference type="PROSITE" id="PS51180">
    <property type="entry name" value="BRO1"/>
    <property type="match status" value="1"/>
</dbReference>
<feature type="compositionally biased region" description="Low complexity" evidence="3">
    <location>
        <begin position="317"/>
        <end position="326"/>
    </location>
</feature>
<dbReference type="AlphaFoldDB" id="A0A1E3QB15"/>
<evidence type="ECO:0000313" key="5">
    <source>
        <dbReference type="EMBL" id="ODQ74861.1"/>
    </source>
</evidence>
<proteinExistence type="inferred from homology"/>
<evidence type="ECO:0000259" key="4">
    <source>
        <dbReference type="PROSITE" id="PS51180"/>
    </source>
</evidence>
<dbReference type="Gene3D" id="1.25.40.280">
    <property type="entry name" value="alix/aip1 like domains"/>
    <property type="match status" value="1"/>
</dbReference>
<evidence type="ECO:0000256" key="2">
    <source>
        <dbReference type="ARBA" id="ARBA00022193"/>
    </source>
</evidence>